<evidence type="ECO:0000313" key="4">
    <source>
        <dbReference type="Proteomes" id="UP001611415"/>
    </source>
</evidence>
<organism evidence="3 4">
    <name type="scientific">Nocardia xishanensis</name>
    <dbReference type="NCBI Taxonomy" id="238964"/>
    <lineage>
        <taxon>Bacteria</taxon>
        <taxon>Bacillati</taxon>
        <taxon>Actinomycetota</taxon>
        <taxon>Actinomycetes</taxon>
        <taxon>Mycobacteriales</taxon>
        <taxon>Nocardiaceae</taxon>
        <taxon>Nocardia</taxon>
    </lineage>
</organism>
<accession>A0ABW7X159</accession>
<evidence type="ECO:0000259" key="1">
    <source>
        <dbReference type="Pfam" id="PF13556"/>
    </source>
</evidence>
<dbReference type="InterPro" id="IPR051448">
    <property type="entry name" value="CdaR-like_regulators"/>
</dbReference>
<dbReference type="InterPro" id="IPR025751">
    <property type="entry name" value="RsbRD_N_dom"/>
</dbReference>
<dbReference type="Pfam" id="PF14361">
    <property type="entry name" value="RsbRD_N"/>
    <property type="match status" value="1"/>
</dbReference>
<keyword evidence="4" id="KW-1185">Reference proteome</keyword>
<name>A0ABW7X159_9NOCA</name>
<dbReference type="PANTHER" id="PTHR33744:SF7">
    <property type="entry name" value="PUCR FAMILY TRANSCRIPTIONAL REGULATOR"/>
    <property type="match status" value="1"/>
</dbReference>
<dbReference type="Proteomes" id="UP001611415">
    <property type="component" value="Unassembled WGS sequence"/>
</dbReference>
<dbReference type="Pfam" id="PF13556">
    <property type="entry name" value="HTH_30"/>
    <property type="match status" value="1"/>
</dbReference>
<dbReference type="InterPro" id="IPR042070">
    <property type="entry name" value="PucR_C-HTH_sf"/>
</dbReference>
<feature type="domain" description="PucR C-terminal helix-turn-helix" evidence="1">
    <location>
        <begin position="343"/>
        <end position="400"/>
    </location>
</feature>
<proteinExistence type="predicted"/>
<dbReference type="PANTHER" id="PTHR33744">
    <property type="entry name" value="CARBOHYDRATE DIACID REGULATOR"/>
    <property type="match status" value="1"/>
</dbReference>
<reference evidence="3 4" key="1">
    <citation type="submission" date="2024-10" db="EMBL/GenBank/DDBJ databases">
        <title>The Natural Products Discovery Center: Release of the First 8490 Sequenced Strains for Exploring Actinobacteria Biosynthetic Diversity.</title>
        <authorList>
            <person name="Kalkreuter E."/>
            <person name="Kautsar S.A."/>
            <person name="Yang D."/>
            <person name="Bader C.D."/>
            <person name="Teijaro C.N."/>
            <person name="Fluegel L."/>
            <person name="Davis C.M."/>
            <person name="Simpson J.R."/>
            <person name="Lauterbach L."/>
            <person name="Steele A.D."/>
            <person name="Gui C."/>
            <person name="Meng S."/>
            <person name="Li G."/>
            <person name="Viehrig K."/>
            <person name="Ye F."/>
            <person name="Su P."/>
            <person name="Kiefer A.F."/>
            <person name="Nichols A."/>
            <person name="Cepeda A.J."/>
            <person name="Yan W."/>
            <person name="Fan B."/>
            <person name="Jiang Y."/>
            <person name="Adhikari A."/>
            <person name="Zheng C.-J."/>
            <person name="Schuster L."/>
            <person name="Cowan T.M."/>
            <person name="Smanski M.J."/>
            <person name="Chevrette M.G."/>
            <person name="De Carvalho L.P.S."/>
            <person name="Shen B."/>
        </authorList>
    </citation>
    <scope>NUCLEOTIDE SEQUENCE [LARGE SCALE GENOMIC DNA]</scope>
    <source>
        <strain evidence="3 4">NPDC019275</strain>
    </source>
</reference>
<evidence type="ECO:0000259" key="2">
    <source>
        <dbReference type="Pfam" id="PF14361"/>
    </source>
</evidence>
<dbReference type="InterPro" id="IPR025736">
    <property type="entry name" value="PucR_C-HTH_dom"/>
</dbReference>
<evidence type="ECO:0000313" key="3">
    <source>
        <dbReference type="EMBL" id="MFI2474848.1"/>
    </source>
</evidence>
<dbReference type="RefSeq" id="WP_357402153.1">
    <property type="nucleotide sequence ID" value="NZ_JBEYCD010000003.1"/>
</dbReference>
<dbReference type="Gene3D" id="1.10.10.2840">
    <property type="entry name" value="PucR C-terminal helix-turn-helix domain"/>
    <property type="match status" value="1"/>
</dbReference>
<gene>
    <name evidence="3" type="ORF">ACH49W_15845</name>
</gene>
<dbReference type="EMBL" id="JBIRYO010000008">
    <property type="protein sequence ID" value="MFI2474848.1"/>
    <property type="molecule type" value="Genomic_DNA"/>
</dbReference>
<comment type="caution">
    <text evidence="3">The sequence shown here is derived from an EMBL/GenBank/DDBJ whole genome shotgun (WGS) entry which is preliminary data.</text>
</comment>
<feature type="domain" description="RsbT co-antagonist protein RsbRD N-terminal" evidence="2">
    <location>
        <begin position="45"/>
        <end position="163"/>
    </location>
</feature>
<protein>
    <submittedName>
        <fullName evidence="3">PucR family transcriptional regulator</fullName>
    </submittedName>
</protein>
<sequence length="447" mass="48801">MVVSNRPRTMVMAGERPISTPLHDVHALSKRIIESFAQKAALCEILPAEASGTDLASVIAICLESASMLLDGRDEPDLAGMARLEEAAAEWAREEIPLDSVLHAIFEGSRIGHRLVSDANSARDFDGASSAVFVLIDVLDTLTTIVTMAYLRELRAISNDRHAAKHTLTTALLSGNPTGAMARHSGIAIADSYVVLAVSLPTQPDENNSRRNREVAARRRLRKVQAELATRGRQRALSLLSLDGGTILIPAECTDIDPETLIEQLSSAGRVPITATVHTATTNAIPEIVDQLHQLLDVACRLRAAPGLYRFKDLALEYQLSRPGPGRDLLVSVLDRLEEHPELLETLHVHVGNHYNRRASAKALYIHVNTLDNRLRRIAAVLGFDPCHPSGIPYMRAALLARELSADSTRSGYPGNGLRAHQLTGWRPVDAEPVGVGRRLVLRRERS</sequence>